<dbReference type="AlphaFoldDB" id="A0A0C9Y1X4"/>
<organism evidence="2 3">
    <name type="scientific">Laccaria amethystina LaAM-08-1</name>
    <dbReference type="NCBI Taxonomy" id="1095629"/>
    <lineage>
        <taxon>Eukaryota</taxon>
        <taxon>Fungi</taxon>
        <taxon>Dikarya</taxon>
        <taxon>Basidiomycota</taxon>
        <taxon>Agaricomycotina</taxon>
        <taxon>Agaricomycetes</taxon>
        <taxon>Agaricomycetidae</taxon>
        <taxon>Agaricales</taxon>
        <taxon>Agaricineae</taxon>
        <taxon>Hydnangiaceae</taxon>
        <taxon>Laccaria</taxon>
    </lineage>
</organism>
<accession>A0A0C9Y1X4</accession>
<dbReference type="EMBL" id="KN838574">
    <property type="protein sequence ID" value="KIK04007.1"/>
    <property type="molecule type" value="Genomic_DNA"/>
</dbReference>
<reference evidence="3" key="2">
    <citation type="submission" date="2015-01" db="EMBL/GenBank/DDBJ databases">
        <title>Evolutionary Origins and Diversification of the Mycorrhizal Mutualists.</title>
        <authorList>
            <consortium name="DOE Joint Genome Institute"/>
            <consortium name="Mycorrhizal Genomics Consortium"/>
            <person name="Kohler A."/>
            <person name="Kuo A."/>
            <person name="Nagy L.G."/>
            <person name="Floudas D."/>
            <person name="Copeland A."/>
            <person name="Barry K.W."/>
            <person name="Cichocki N."/>
            <person name="Veneault-Fourrey C."/>
            <person name="LaButti K."/>
            <person name="Lindquist E.A."/>
            <person name="Lipzen A."/>
            <person name="Lundell T."/>
            <person name="Morin E."/>
            <person name="Murat C."/>
            <person name="Riley R."/>
            <person name="Ohm R."/>
            <person name="Sun H."/>
            <person name="Tunlid A."/>
            <person name="Henrissat B."/>
            <person name="Grigoriev I.V."/>
            <person name="Hibbett D.S."/>
            <person name="Martin F."/>
        </authorList>
    </citation>
    <scope>NUCLEOTIDE SEQUENCE [LARGE SCALE GENOMIC DNA]</scope>
    <source>
        <strain evidence="3">LaAM-08-1</strain>
    </source>
</reference>
<dbReference type="Proteomes" id="UP000054477">
    <property type="component" value="Unassembled WGS sequence"/>
</dbReference>
<sequence length="179" mass="19182">MAPTHSKPIPEPRPPGARKCVLAASLASTDNVDVAAVKRRKLEAIAAERQQCQPSVQDADADDEDQDDSLTSNTSLRPRNASCILEAADGSDDVEVEVAMGAWGGDSDEEELPGLEDVDASDEEDEEDEEGEVGETDGEELGKYPVDHCRKLRLTVTILFRASDCGVDLTSLRVLSACP</sequence>
<name>A0A0C9Y1X4_9AGAR</name>
<proteinExistence type="predicted"/>
<feature type="compositionally biased region" description="Acidic residues" evidence="1">
    <location>
        <begin position="106"/>
        <end position="139"/>
    </location>
</feature>
<feature type="compositionally biased region" description="Acidic residues" evidence="1">
    <location>
        <begin position="59"/>
        <end position="68"/>
    </location>
</feature>
<dbReference type="HOGENOM" id="CLU_125570_0_0_1"/>
<dbReference type="OrthoDB" id="3119475at2759"/>
<evidence type="ECO:0000313" key="3">
    <source>
        <dbReference type="Proteomes" id="UP000054477"/>
    </source>
</evidence>
<reference evidence="2 3" key="1">
    <citation type="submission" date="2014-04" db="EMBL/GenBank/DDBJ databases">
        <authorList>
            <consortium name="DOE Joint Genome Institute"/>
            <person name="Kuo A."/>
            <person name="Kohler A."/>
            <person name="Nagy L.G."/>
            <person name="Floudas D."/>
            <person name="Copeland A."/>
            <person name="Barry K.W."/>
            <person name="Cichocki N."/>
            <person name="Veneault-Fourrey C."/>
            <person name="LaButti K."/>
            <person name="Lindquist E.A."/>
            <person name="Lipzen A."/>
            <person name="Lundell T."/>
            <person name="Morin E."/>
            <person name="Murat C."/>
            <person name="Sun H."/>
            <person name="Tunlid A."/>
            <person name="Henrissat B."/>
            <person name="Grigoriev I.V."/>
            <person name="Hibbett D.S."/>
            <person name="Martin F."/>
            <person name="Nordberg H.P."/>
            <person name="Cantor M.N."/>
            <person name="Hua S.X."/>
        </authorList>
    </citation>
    <scope>NUCLEOTIDE SEQUENCE [LARGE SCALE GENOMIC DNA]</scope>
    <source>
        <strain evidence="2 3">LaAM-08-1</strain>
    </source>
</reference>
<evidence type="ECO:0000256" key="1">
    <source>
        <dbReference type="SAM" id="MobiDB-lite"/>
    </source>
</evidence>
<protein>
    <submittedName>
        <fullName evidence="2">Uncharacterized protein</fullName>
    </submittedName>
</protein>
<feature type="region of interest" description="Disordered" evidence="1">
    <location>
        <begin position="48"/>
        <end position="144"/>
    </location>
</feature>
<keyword evidence="3" id="KW-1185">Reference proteome</keyword>
<evidence type="ECO:0000313" key="2">
    <source>
        <dbReference type="EMBL" id="KIK04007.1"/>
    </source>
</evidence>
<gene>
    <name evidence="2" type="ORF">K443DRAFT_650178</name>
</gene>